<comment type="caution">
    <text evidence="1">The sequence shown here is derived from an EMBL/GenBank/DDBJ whole genome shotgun (WGS) entry which is preliminary data.</text>
</comment>
<accession>A0AAX6DGL0</accession>
<reference evidence="1" key="1">
    <citation type="journal article" date="2023" name="GigaByte">
        <title>Genome assembly of the bearded iris, Iris pallida Lam.</title>
        <authorList>
            <person name="Bruccoleri R.E."/>
            <person name="Oakeley E.J."/>
            <person name="Faust A.M.E."/>
            <person name="Altorfer M."/>
            <person name="Dessus-Babus S."/>
            <person name="Burckhardt D."/>
            <person name="Oertli M."/>
            <person name="Naumann U."/>
            <person name="Petersen F."/>
            <person name="Wong J."/>
        </authorList>
    </citation>
    <scope>NUCLEOTIDE SEQUENCE</scope>
    <source>
        <strain evidence="1">GSM-AAB239-AS_SAM_17_03QT</strain>
    </source>
</reference>
<dbReference type="EMBL" id="JANAVB010044819">
    <property type="protein sequence ID" value="KAJ6790917.1"/>
    <property type="molecule type" value="Genomic_DNA"/>
</dbReference>
<dbReference type="Proteomes" id="UP001140949">
    <property type="component" value="Unassembled WGS sequence"/>
</dbReference>
<name>A0AAX6DGL0_IRIPA</name>
<proteinExistence type="predicted"/>
<sequence>MFAILHLLDKKGTMMYQKRTFDLPTIPRHLTEFHGGRLPLHFFFSHWDHFYCFSHSSSSRAIWEVISPKHTACLSLAFLPSCLDFTRLGLHITHGEAPQDIGLPQYLLTELLRLYM</sequence>
<evidence type="ECO:0000313" key="1">
    <source>
        <dbReference type="EMBL" id="KAJ6790917.1"/>
    </source>
</evidence>
<keyword evidence="1" id="KW-0812">Transmembrane</keyword>
<gene>
    <name evidence="1" type="ORF">M6B38_246640</name>
</gene>
<reference evidence="1" key="2">
    <citation type="submission" date="2023-04" db="EMBL/GenBank/DDBJ databases">
        <authorList>
            <person name="Bruccoleri R.E."/>
            <person name="Oakeley E.J."/>
            <person name="Faust A.-M."/>
            <person name="Dessus-Babus S."/>
            <person name="Altorfer M."/>
            <person name="Burckhardt D."/>
            <person name="Oertli M."/>
            <person name="Naumann U."/>
            <person name="Petersen F."/>
            <person name="Wong J."/>
        </authorList>
    </citation>
    <scope>NUCLEOTIDE SEQUENCE</scope>
    <source>
        <strain evidence="1">GSM-AAB239-AS_SAM_17_03QT</strain>
        <tissue evidence="1">Leaf</tissue>
    </source>
</reference>
<organism evidence="1 2">
    <name type="scientific">Iris pallida</name>
    <name type="common">Sweet iris</name>
    <dbReference type="NCBI Taxonomy" id="29817"/>
    <lineage>
        <taxon>Eukaryota</taxon>
        <taxon>Viridiplantae</taxon>
        <taxon>Streptophyta</taxon>
        <taxon>Embryophyta</taxon>
        <taxon>Tracheophyta</taxon>
        <taxon>Spermatophyta</taxon>
        <taxon>Magnoliopsida</taxon>
        <taxon>Liliopsida</taxon>
        <taxon>Asparagales</taxon>
        <taxon>Iridaceae</taxon>
        <taxon>Iridoideae</taxon>
        <taxon>Irideae</taxon>
        <taxon>Iris</taxon>
    </lineage>
</organism>
<keyword evidence="2" id="KW-1185">Reference proteome</keyword>
<protein>
    <submittedName>
        <fullName evidence="1">Transmembrane protein 230</fullName>
    </submittedName>
</protein>
<evidence type="ECO:0000313" key="2">
    <source>
        <dbReference type="Proteomes" id="UP001140949"/>
    </source>
</evidence>
<keyword evidence="1" id="KW-0472">Membrane</keyword>
<dbReference type="AlphaFoldDB" id="A0AAX6DGL0"/>